<evidence type="ECO:0000256" key="2">
    <source>
        <dbReference type="ARBA" id="ARBA00010447"/>
    </source>
</evidence>
<reference evidence="7 8" key="1">
    <citation type="submission" date="2016-08" db="EMBL/GenBank/DDBJ databases">
        <title>Complete Genome Sequence Of The Indigo Reducing Clostridium isatidis DSM15098.</title>
        <authorList>
            <person name="Little G.T."/>
            <person name="Minton N.P."/>
        </authorList>
    </citation>
    <scope>NUCLEOTIDE SEQUENCE [LARGE SCALE GENOMIC DNA]</scope>
    <source>
        <strain evidence="7 8">DSM 15098</strain>
    </source>
</reference>
<name>A0A343JFU8_9CLOT</name>
<dbReference type="AlphaFoldDB" id="A0A343JFU8"/>
<gene>
    <name evidence="7" type="ORF">BEN51_13545</name>
</gene>
<feature type="domain" description="Aminotransferase class V" evidence="6">
    <location>
        <begin position="3"/>
        <end position="373"/>
    </location>
</feature>
<dbReference type="InterPro" id="IPR015424">
    <property type="entry name" value="PyrdxlP-dep_Trfase"/>
</dbReference>
<evidence type="ECO:0000259" key="6">
    <source>
        <dbReference type="Pfam" id="PF00266"/>
    </source>
</evidence>
<dbReference type="InterPro" id="IPR015421">
    <property type="entry name" value="PyrdxlP-dep_Trfase_major"/>
</dbReference>
<dbReference type="PIRSF" id="PIRSF005572">
    <property type="entry name" value="NifS"/>
    <property type="match status" value="1"/>
</dbReference>
<evidence type="ECO:0000256" key="4">
    <source>
        <dbReference type="ARBA" id="ARBA00022898"/>
    </source>
</evidence>
<evidence type="ECO:0000313" key="7">
    <source>
        <dbReference type="EMBL" id="ASW44406.1"/>
    </source>
</evidence>
<dbReference type="Gene3D" id="3.90.1150.10">
    <property type="entry name" value="Aspartate Aminotransferase, domain 1"/>
    <property type="match status" value="1"/>
</dbReference>
<dbReference type="GO" id="GO:0031071">
    <property type="term" value="F:cysteine desulfurase activity"/>
    <property type="evidence" value="ECO:0007669"/>
    <property type="project" value="UniProtKB-EC"/>
</dbReference>
<evidence type="ECO:0000256" key="1">
    <source>
        <dbReference type="ARBA" id="ARBA00001933"/>
    </source>
</evidence>
<dbReference type="InterPro" id="IPR016454">
    <property type="entry name" value="Cysteine_dSase"/>
</dbReference>
<accession>A0A343JFU8</accession>
<dbReference type="KEGG" id="cia:BEN51_13545"/>
<comment type="similarity">
    <text evidence="2">Belongs to the class-V pyridoxal-phosphate-dependent aminotransferase family. Csd subfamily.</text>
</comment>
<dbReference type="NCBIfam" id="TIGR01977">
    <property type="entry name" value="am_tr_V_EF2568"/>
    <property type="match status" value="1"/>
</dbReference>
<dbReference type="Pfam" id="PF00266">
    <property type="entry name" value="Aminotran_5"/>
    <property type="match status" value="1"/>
</dbReference>
<dbReference type="OrthoDB" id="9804366at2"/>
<keyword evidence="4" id="KW-0663">Pyridoxal phosphate</keyword>
<sequence length="385" mass="42779">MNIYLDNASTTFPKPKAVADSIYNFLTKIGGNPGRANHDNALETNRLLIEARETIANFFNFDKIENIIFTSNITSSINILINGILKNGDHVITSSMEHNSVIRPLYRLKENHIIELDIVSANNFGFISPKDIENKIKENTKLVILNHASNVFGSIQPIQEVGKLCKKHNIFFIIDSAQSAGVLSIDFKTLNLSALAFTGHKSLFGPQGIGGFIINDDLNSICSPYTLGGTGSLSYSLTQPDFLPDKFEAGTLNMPGICGLLEGIKFINNEGINTIYEKNFYLRSHLLEELHNINNVILYDDINKADSYTSCLSLNVKDMDTSELSYILDNDYNIKNRSGLHCAPLAHKTVGTYPSGTVRLSISYFNTLEEINYVINSINNIIKLK</sequence>
<dbReference type="RefSeq" id="WP_119866531.1">
    <property type="nucleotide sequence ID" value="NZ_CP016786.1"/>
</dbReference>
<dbReference type="InterPro" id="IPR000192">
    <property type="entry name" value="Aminotrans_V_dom"/>
</dbReference>
<dbReference type="SUPFAM" id="SSF53383">
    <property type="entry name" value="PLP-dependent transferases"/>
    <property type="match status" value="1"/>
</dbReference>
<evidence type="ECO:0000313" key="8">
    <source>
        <dbReference type="Proteomes" id="UP000264883"/>
    </source>
</evidence>
<dbReference type="Proteomes" id="UP000264883">
    <property type="component" value="Chromosome"/>
</dbReference>
<keyword evidence="8" id="KW-1185">Reference proteome</keyword>
<dbReference type="InterPro" id="IPR010969">
    <property type="entry name" value="Cys_dSase-rel_unknwn_funct"/>
</dbReference>
<comment type="cofactor">
    <cofactor evidence="1">
        <name>pyridoxal 5'-phosphate</name>
        <dbReference type="ChEBI" id="CHEBI:597326"/>
    </cofactor>
</comment>
<dbReference type="EC" id="2.8.1.7" evidence="3"/>
<organism evidence="7 8">
    <name type="scientific">Clostridium isatidis</name>
    <dbReference type="NCBI Taxonomy" id="182773"/>
    <lineage>
        <taxon>Bacteria</taxon>
        <taxon>Bacillati</taxon>
        <taxon>Bacillota</taxon>
        <taxon>Clostridia</taxon>
        <taxon>Eubacteriales</taxon>
        <taxon>Clostridiaceae</taxon>
        <taxon>Clostridium</taxon>
    </lineage>
</organism>
<comment type="catalytic activity">
    <reaction evidence="5">
        <text>(sulfur carrier)-H + L-cysteine = (sulfur carrier)-SH + L-alanine</text>
        <dbReference type="Rhea" id="RHEA:43892"/>
        <dbReference type="Rhea" id="RHEA-COMP:14737"/>
        <dbReference type="Rhea" id="RHEA-COMP:14739"/>
        <dbReference type="ChEBI" id="CHEBI:29917"/>
        <dbReference type="ChEBI" id="CHEBI:35235"/>
        <dbReference type="ChEBI" id="CHEBI:57972"/>
        <dbReference type="ChEBI" id="CHEBI:64428"/>
        <dbReference type="EC" id="2.8.1.7"/>
    </reaction>
</comment>
<proteinExistence type="inferred from homology"/>
<protein>
    <recommendedName>
        <fullName evidence="3">cysteine desulfurase</fullName>
        <ecNumber evidence="3">2.8.1.7</ecNumber>
    </recommendedName>
</protein>
<dbReference type="Gene3D" id="3.40.640.10">
    <property type="entry name" value="Type I PLP-dependent aspartate aminotransferase-like (Major domain)"/>
    <property type="match status" value="1"/>
</dbReference>
<dbReference type="InterPro" id="IPR015422">
    <property type="entry name" value="PyrdxlP-dep_Trfase_small"/>
</dbReference>
<dbReference type="PANTHER" id="PTHR43586">
    <property type="entry name" value="CYSTEINE DESULFURASE"/>
    <property type="match status" value="1"/>
</dbReference>
<dbReference type="EMBL" id="CP016786">
    <property type="protein sequence ID" value="ASW44406.1"/>
    <property type="molecule type" value="Genomic_DNA"/>
</dbReference>
<dbReference type="PANTHER" id="PTHR43586:SF4">
    <property type="entry name" value="ISOPENICILLIN N EPIMERASE"/>
    <property type="match status" value="1"/>
</dbReference>
<evidence type="ECO:0000256" key="5">
    <source>
        <dbReference type="ARBA" id="ARBA00050776"/>
    </source>
</evidence>
<evidence type="ECO:0000256" key="3">
    <source>
        <dbReference type="ARBA" id="ARBA00012239"/>
    </source>
</evidence>